<feature type="compositionally biased region" description="Polar residues" evidence="1">
    <location>
        <begin position="39"/>
        <end position="54"/>
    </location>
</feature>
<feature type="compositionally biased region" description="Basic and acidic residues" evidence="1">
    <location>
        <begin position="71"/>
        <end position="80"/>
    </location>
</feature>
<evidence type="ECO:0000256" key="1">
    <source>
        <dbReference type="SAM" id="MobiDB-lite"/>
    </source>
</evidence>
<proteinExistence type="predicted"/>
<name>F0WF48_9STRA</name>
<reference evidence="2" key="2">
    <citation type="submission" date="2011-02" db="EMBL/GenBank/DDBJ databases">
        <authorList>
            <person name="MacLean D."/>
        </authorList>
    </citation>
    <scope>NUCLEOTIDE SEQUENCE</scope>
</reference>
<reference evidence="2" key="1">
    <citation type="journal article" date="2011" name="PLoS Biol.">
        <title>Gene gain and loss during evolution of obligate parasitism in the white rust pathogen of Arabidopsis thaliana.</title>
        <authorList>
            <person name="Kemen E."/>
            <person name="Gardiner A."/>
            <person name="Schultz-Larsen T."/>
            <person name="Kemen A.C."/>
            <person name="Balmuth A.L."/>
            <person name="Robert-Seilaniantz A."/>
            <person name="Bailey K."/>
            <person name="Holub E."/>
            <person name="Studholme D.J."/>
            <person name="Maclean D."/>
            <person name="Jones J.D."/>
        </authorList>
    </citation>
    <scope>NUCLEOTIDE SEQUENCE</scope>
</reference>
<protein>
    <submittedName>
        <fullName evidence="2">AlNc14C80G5242 protein</fullName>
    </submittedName>
</protein>
<sequence length="117" mass="12336">MEIGTPISPVAISANQLDAMEVDAHTASPPSTPVDEASQPVQATPQPGAATSTPVHAATEPSPRSTLADISKGHEEIRKDKATKKAAFKVEMPKPLAADLRAIEMLFAEGRPSWEVL</sequence>
<dbReference type="EMBL" id="FR824125">
    <property type="protein sequence ID" value="CCA19830.1"/>
    <property type="molecule type" value="Genomic_DNA"/>
</dbReference>
<dbReference type="AlphaFoldDB" id="F0WF48"/>
<accession>F0WF48</accession>
<gene>
    <name evidence="2" type="primary">AlNc14C80G5242</name>
    <name evidence="2" type="ORF">ALNC14_059730</name>
</gene>
<evidence type="ECO:0000313" key="2">
    <source>
        <dbReference type="EMBL" id="CCA19830.1"/>
    </source>
</evidence>
<dbReference type="HOGENOM" id="CLU_2089300_0_0_1"/>
<feature type="region of interest" description="Disordered" evidence="1">
    <location>
        <begin position="18"/>
        <end position="80"/>
    </location>
</feature>
<organism evidence="2">
    <name type="scientific">Albugo laibachii Nc14</name>
    <dbReference type="NCBI Taxonomy" id="890382"/>
    <lineage>
        <taxon>Eukaryota</taxon>
        <taxon>Sar</taxon>
        <taxon>Stramenopiles</taxon>
        <taxon>Oomycota</taxon>
        <taxon>Peronosporomycetes</taxon>
        <taxon>Albuginales</taxon>
        <taxon>Albuginaceae</taxon>
        <taxon>Albugo</taxon>
    </lineage>
</organism>